<keyword evidence="11" id="KW-1185">Reference proteome</keyword>
<dbReference type="Pfam" id="PF07714">
    <property type="entry name" value="PK_Tyr_Ser-Thr"/>
    <property type="match status" value="1"/>
</dbReference>
<protein>
    <submittedName>
        <fullName evidence="10">Protein kinase-like protein</fullName>
    </submittedName>
</protein>
<evidence type="ECO:0000256" key="2">
    <source>
        <dbReference type="ARBA" id="ARBA00022679"/>
    </source>
</evidence>
<evidence type="ECO:0000313" key="10">
    <source>
        <dbReference type="EMBL" id="GER26281.1"/>
    </source>
</evidence>
<proteinExistence type="inferred from homology"/>
<organism evidence="10 11">
    <name type="scientific">Striga asiatica</name>
    <name type="common">Asiatic witchweed</name>
    <name type="synonym">Buchnera asiatica</name>
    <dbReference type="NCBI Taxonomy" id="4170"/>
    <lineage>
        <taxon>Eukaryota</taxon>
        <taxon>Viridiplantae</taxon>
        <taxon>Streptophyta</taxon>
        <taxon>Embryophyta</taxon>
        <taxon>Tracheophyta</taxon>
        <taxon>Spermatophyta</taxon>
        <taxon>Magnoliopsida</taxon>
        <taxon>eudicotyledons</taxon>
        <taxon>Gunneridae</taxon>
        <taxon>Pentapetalae</taxon>
        <taxon>asterids</taxon>
        <taxon>lamiids</taxon>
        <taxon>Lamiales</taxon>
        <taxon>Orobanchaceae</taxon>
        <taxon>Buchnereae</taxon>
        <taxon>Striga</taxon>
    </lineage>
</organism>
<dbReference type="PROSITE" id="PS50011">
    <property type="entry name" value="PROTEIN_KINASE_DOM"/>
    <property type="match status" value="1"/>
</dbReference>
<feature type="transmembrane region" description="Helical" evidence="8">
    <location>
        <begin position="228"/>
        <end position="252"/>
    </location>
</feature>
<evidence type="ECO:0000256" key="8">
    <source>
        <dbReference type="SAM" id="Phobius"/>
    </source>
</evidence>
<reference evidence="11" key="1">
    <citation type="journal article" date="2019" name="Curr. Biol.">
        <title>Genome Sequence of Striga asiatica Provides Insight into the Evolution of Plant Parasitism.</title>
        <authorList>
            <person name="Yoshida S."/>
            <person name="Kim S."/>
            <person name="Wafula E.K."/>
            <person name="Tanskanen J."/>
            <person name="Kim Y.M."/>
            <person name="Honaas L."/>
            <person name="Yang Z."/>
            <person name="Spallek T."/>
            <person name="Conn C.E."/>
            <person name="Ichihashi Y."/>
            <person name="Cheong K."/>
            <person name="Cui S."/>
            <person name="Der J.P."/>
            <person name="Gundlach H."/>
            <person name="Jiao Y."/>
            <person name="Hori C."/>
            <person name="Ishida J.K."/>
            <person name="Kasahara H."/>
            <person name="Kiba T."/>
            <person name="Kim M.S."/>
            <person name="Koo N."/>
            <person name="Laohavisit A."/>
            <person name="Lee Y.H."/>
            <person name="Lumba S."/>
            <person name="McCourt P."/>
            <person name="Mortimer J.C."/>
            <person name="Mutuku J.M."/>
            <person name="Nomura T."/>
            <person name="Sasaki-Sekimoto Y."/>
            <person name="Seto Y."/>
            <person name="Wang Y."/>
            <person name="Wakatake T."/>
            <person name="Sakakibara H."/>
            <person name="Demura T."/>
            <person name="Yamaguchi S."/>
            <person name="Yoneyama K."/>
            <person name="Manabe R.I."/>
            <person name="Nelson D.C."/>
            <person name="Schulman A.H."/>
            <person name="Timko M.P."/>
            <person name="dePamphilis C.W."/>
            <person name="Choi D."/>
            <person name="Shirasu K."/>
        </authorList>
    </citation>
    <scope>NUCLEOTIDE SEQUENCE [LARGE SCALE GENOMIC DNA]</scope>
    <source>
        <strain evidence="11">cv. UVA1</strain>
    </source>
</reference>
<keyword evidence="8" id="KW-1133">Transmembrane helix</keyword>
<dbReference type="AlphaFoldDB" id="A0A5A7P140"/>
<dbReference type="Gene3D" id="1.10.510.10">
    <property type="entry name" value="Transferase(Phosphotransferase) domain 1"/>
    <property type="match status" value="1"/>
</dbReference>
<name>A0A5A7P140_STRAF</name>
<dbReference type="InterPro" id="IPR011009">
    <property type="entry name" value="Kinase-like_dom_sf"/>
</dbReference>
<keyword evidence="8" id="KW-0812">Transmembrane</keyword>
<gene>
    <name evidence="10" type="ORF">STAS_01925</name>
</gene>
<evidence type="ECO:0000256" key="7">
    <source>
        <dbReference type="RuleBase" id="RU000304"/>
    </source>
</evidence>
<dbReference type="InterPro" id="IPR008271">
    <property type="entry name" value="Ser/Thr_kinase_AS"/>
</dbReference>
<keyword evidence="3 6" id="KW-0547">Nucleotide-binding</keyword>
<dbReference type="GO" id="GO:0005524">
    <property type="term" value="F:ATP binding"/>
    <property type="evidence" value="ECO:0007669"/>
    <property type="project" value="UniProtKB-UniRule"/>
</dbReference>
<dbReference type="InterPro" id="IPR017441">
    <property type="entry name" value="Protein_kinase_ATP_BS"/>
</dbReference>
<accession>A0A5A7P140</accession>
<dbReference type="PANTHER" id="PTHR47989:SF62">
    <property type="entry name" value="OS05G0423500 PROTEIN"/>
    <property type="match status" value="1"/>
</dbReference>
<dbReference type="PROSITE" id="PS00108">
    <property type="entry name" value="PROTEIN_KINASE_ST"/>
    <property type="match status" value="1"/>
</dbReference>
<sequence length="468" mass="52555">MIPLELKVEVQPCKGCRVQRAEEKGLWGCRELGERRERETRVEETEDVRSEMMKGAGLWWILGGCGGEAEREMMKRSEMRRLLAARPRLSEISFSLSPFALFRARSLWNSLLSTWSPGFLDFLPYVDSFKHYPSSGLQMNASQLVIDSLAWQRGPRLRMYLKIFPPYINDGTRTFNRSEVMRIGETFGGWKIPESGLFGPYEYLNFTLVGPYSEMYPPRSSSGLSKRALAGVIVGTIAGSVTLSAIVSLLILRRHLKKHHPSSKRRPSKRISIRIEGMKNFSYSEMALATNNFNSSTVVGQGGYGKVHKGILSDGTVVAIKRAQEGSLQGDKEFLTEIELLSRLHHRNLVSLVGYCDDEGEQMLVYHFMSNGTLRDHLSGKSRMPLNFSMRVKIALGSARGILYLHTEANPPIFHRDIKATNILLDSNFIAKVADFGLSRLAPVPELEGAEPSHVSIVCFKHLICNGL</sequence>
<dbReference type="SUPFAM" id="SSF56112">
    <property type="entry name" value="Protein kinase-like (PK-like)"/>
    <property type="match status" value="1"/>
</dbReference>
<keyword evidence="2" id="KW-0808">Transferase</keyword>
<evidence type="ECO:0000256" key="4">
    <source>
        <dbReference type="ARBA" id="ARBA00022777"/>
    </source>
</evidence>
<keyword evidence="5 6" id="KW-0067">ATP-binding</keyword>
<evidence type="ECO:0000259" key="9">
    <source>
        <dbReference type="PROSITE" id="PS50011"/>
    </source>
</evidence>
<dbReference type="SMART" id="SM00220">
    <property type="entry name" value="S_TKc"/>
    <property type="match status" value="1"/>
</dbReference>
<dbReference type="InterPro" id="IPR000719">
    <property type="entry name" value="Prot_kinase_dom"/>
</dbReference>
<evidence type="ECO:0000313" key="11">
    <source>
        <dbReference type="Proteomes" id="UP000325081"/>
    </source>
</evidence>
<feature type="binding site" evidence="6">
    <location>
        <position position="321"/>
    </location>
    <ligand>
        <name>ATP</name>
        <dbReference type="ChEBI" id="CHEBI:30616"/>
    </ligand>
</feature>
<keyword evidence="8" id="KW-0472">Membrane</keyword>
<dbReference type="PROSITE" id="PS00107">
    <property type="entry name" value="PROTEIN_KINASE_ATP"/>
    <property type="match status" value="1"/>
</dbReference>
<dbReference type="InterPro" id="IPR001245">
    <property type="entry name" value="Ser-Thr/Tyr_kinase_cat_dom"/>
</dbReference>
<dbReference type="FunFam" id="3.30.200.20:FF:000328">
    <property type="entry name" value="Leucine-rich repeat protein kinase family protein"/>
    <property type="match status" value="1"/>
</dbReference>
<keyword evidence="1 7" id="KW-0723">Serine/threonine-protein kinase</keyword>
<evidence type="ECO:0000256" key="6">
    <source>
        <dbReference type="PROSITE-ProRule" id="PRU10141"/>
    </source>
</evidence>
<dbReference type="Proteomes" id="UP000325081">
    <property type="component" value="Unassembled WGS sequence"/>
</dbReference>
<feature type="domain" description="Protein kinase" evidence="9">
    <location>
        <begin position="293"/>
        <end position="468"/>
    </location>
</feature>
<dbReference type="OrthoDB" id="2020077at2759"/>
<evidence type="ECO:0000256" key="3">
    <source>
        <dbReference type="ARBA" id="ARBA00022741"/>
    </source>
</evidence>
<dbReference type="GO" id="GO:0004674">
    <property type="term" value="F:protein serine/threonine kinase activity"/>
    <property type="evidence" value="ECO:0007669"/>
    <property type="project" value="UniProtKB-KW"/>
</dbReference>
<comment type="similarity">
    <text evidence="7">Belongs to the protein kinase superfamily.</text>
</comment>
<dbReference type="PANTHER" id="PTHR47989">
    <property type="entry name" value="OS01G0750732 PROTEIN"/>
    <property type="match status" value="1"/>
</dbReference>
<evidence type="ECO:0000256" key="1">
    <source>
        <dbReference type="ARBA" id="ARBA00022527"/>
    </source>
</evidence>
<dbReference type="Gene3D" id="3.30.200.20">
    <property type="entry name" value="Phosphorylase Kinase, domain 1"/>
    <property type="match status" value="1"/>
</dbReference>
<comment type="caution">
    <text evidence="10">The sequence shown here is derived from an EMBL/GenBank/DDBJ whole genome shotgun (WGS) entry which is preliminary data.</text>
</comment>
<keyword evidence="4 10" id="KW-0418">Kinase</keyword>
<evidence type="ECO:0000256" key="5">
    <source>
        <dbReference type="ARBA" id="ARBA00022840"/>
    </source>
</evidence>
<dbReference type="EMBL" id="BKCP01001002">
    <property type="protein sequence ID" value="GER26281.1"/>
    <property type="molecule type" value="Genomic_DNA"/>
</dbReference>